<dbReference type="SUPFAM" id="SSF54637">
    <property type="entry name" value="Thioesterase/thiol ester dehydrase-isomerase"/>
    <property type="match status" value="2"/>
</dbReference>
<feature type="domain" description="Acyl-CoA thioesterase-like N-terminal HotDog" evidence="1">
    <location>
        <begin position="42"/>
        <end position="128"/>
    </location>
</feature>
<dbReference type="InterPro" id="IPR049449">
    <property type="entry name" value="TesB_ACOT8-like_N"/>
</dbReference>
<reference evidence="3 4" key="1">
    <citation type="submission" date="2024-06" db="EMBL/GenBank/DDBJ databases">
        <title>Sorghum-associated microbial communities from plants grown in Nebraska, USA.</title>
        <authorList>
            <person name="Schachtman D."/>
        </authorList>
    </citation>
    <scope>NUCLEOTIDE SEQUENCE [LARGE SCALE GENOMIC DNA]</scope>
    <source>
        <strain evidence="3 4">2709</strain>
    </source>
</reference>
<evidence type="ECO:0000313" key="4">
    <source>
        <dbReference type="Proteomes" id="UP001549320"/>
    </source>
</evidence>
<dbReference type="InterPro" id="IPR029069">
    <property type="entry name" value="HotDog_dom_sf"/>
</dbReference>
<name>A0ABV2QFY6_9BURK</name>
<accession>A0ABV2QFY6</accession>
<dbReference type="InterPro" id="IPR052389">
    <property type="entry name" value="Sec_Metab_Biosynth-Assoc"/>
</dbReference>
<evidence type="ECO:0000259" key="2">
    <source>
        <dbReference type="Pfam" id="PF20789"/>
    </source>
</evidence>
<dbReference type="PANTHER" id="PTHR38110">
    <property type="entry name" value="CHROMOSOME 23, WHOLE GENOME SHOTGUN SEQUENCE"/>
    <property type="match status" value="1"/>
</dbReference>
<dbReference type="InterPro" id="IPR042171">
    <property type="entry name" value="Acyl-CoA_hotdog"/>
</dbReference>
<comment type="caution">
    <text evidence="3">The sequence shown here is derived from an EMBL/GenBank/DDBJ whole genome shotgun (WGS) entry which is preliminary data.</text>
</comment>
<dbReference type="PANTHER" id="PTHR38110:SF1">
    <property type="entry name" value="THIOESTERASE DOMAIN-CONTAINING PROTEIN"/>
    <property type="match status" value="1"/>
</dbReference>
<dbReference type="Proteomes" id="UP001549320">
    <property type="component" value="Unassembled WGS sequence"/>
</dbReference>
<evidence type="ECO:0000313" key="3">
    <source>
        <dbReference type="EMBL" id="MET4579478.1"/>
    </source>
</evidence>
<keyword evidence="4" id="KW-1185">Reference proteome</keyword>
<sequence>MAHASQASSHPFDEAMALVPLAPRADEHGSEPPREFEGRTHPAYANMVGPFGGVTAAQALQAVLRHPQRLGDPISLTVNFAAGLADGPFRIEATPVRTNRSTQHWTVTLWQTGTDGLDTVMLTATAVTAVRRATWGAVDEAMPSALPPSSVPSVPFTDSVRWVSSYDMRLVAGTLPKQWDGAEADSLTQLWLRDNPPRSLDYASLTALADAFFPRIWRRRARMTPIGTVSMTVYYHAGPEELAATGEGFLFGQARSQSFFNGFFDQSAQLWSETGHLLATTHQIVYYKE</sequence>
<dbReference type="EMBL" id="JBEPSH010000010">
    <property type="protein sequence ID" value="MET4579478.1"/>
    <property type="molecule type" value="Genomic_DNA"/>
</dbReference>
<dbReference type="Pfam" id="PF20789">
    <property type="entry name" value="4HBT_3C"/>
    <property type="match status" value="1"/>
</dbReference>
<proteinExistence type="predicted"/>
<protein>
    <submittedName>
        <fullName evidence="3">Acyl-CoA thioesterase</fullName>
    </submittedName>
</protein>
<feature type="domain" description="Acyl-CoA thioesterase-like C-terminal" evidence="2">
    <location>
        <begin position="149"/>
        <end position="286"/>
    </location>
</feature>
<dbReference type="Pfam" id="PF13622">
    <property type="entry name" value="4HBT_3"/>
    <property type="match status" value="1"/>
</dbReference>
<evidence type="ECO:0000259" key="1">
    <source>
        <dbReference type="Pfam" id="PF13622"/>
    </source>
</evidence>
<dbReference type="Gene3D" id="2.40.160.210">
    <property type="entry name" value="Acyl-CoA thioesterase, double hotdog domain"/>
    <property type="match status" value="1"/>
</dbReference>
<dbReference type="InterPro" id="IPR049450">
    <property type="entry name" value="ACOT8-like_C"/>
</dbReference>
<organism evidence="3 4">
    <name type="scientific">Ottowia thiooxydans</name>
    <dbReference type="NCBI Taxonomy" id="219182"/>
    <lineage>
        <taxon>Bacteria</taxon>
        <taxon>Pseudomonadati</taxon>
        <taxon>Pseudomonadota</taxon>
        <taxon>Betaproteobacteria</taxon>
        <taxon>Burkholderiales</taxon>
        <taxon>Comamonadaceae</taxon>
        <taxon>Ottowia</taxon>
    </lineage>
</organism>
<gene>
    <name evidence="3" type="ORF">ABIE13_004615</name>
</gene>